<keyword evidence="3" id="KW-0173">Coenzyme A biosynthesis</keyword>
<comment type="subcellular location">
    <subcellularLocation>
        <location evidence="3">Cytoplasm</location>
    </subcellularLocation>
</comment>
<keyword evidence="3 5" id="KW-0808">Transferase</keyword>
<organism evidence="5 6">
    <name type="scientific">Candidatus Scatomonas pullistercoris</name>
    <dbReference type="NCBI Taxonomy" id="2840920"/>
    <lineage>
        <taxon>Bacteria</taxon>
        <taxon>Bacillati</taxon>
        <taxon>Bacillota</taxon>
        <taxon>Clostridia</taxon>
        <taxon>Lachnospirales</taxon>
        <taxon>Lachnospiraceae</taxon>
        <taxon>Lachnospiraceae incertae sedis</taxon>
        <taxon>Candidatus Scatomonas</taxon>
    </lineage>
</organism>
<reference evidence="5" key="2">
    <citation type="journal article" date="2021" name="PeerJ">
        <title>Extensive microbial diversity within the chicken gut microbiome revealed by metagenomics and culture.</title>
        <authorList>
            <person name="Gilroy R."/>
            <person name="Ravi A."/>
            <person name="Getino M."/>
            <person name="Pursley I."/>
            <person name="Horton D.L."/>
            <person name="Alikhan N.F."/>
            <person name="Baker D."/>
            <person name="Gharbi K."/>
            <person name="Hall N."/>
            <person name="Watson M."/>
            <person name="Adriaenssens E.M."/>
            <person name="Foster-Nyarko E."/>
            <person name="Jarju S."/>
            <person name="Secka A."/>
            <person name="Antonio M."/>
            <person name="Oren A."/>
            <person name="Chaudhuri R.R."/>
            <person name="La Ragione R."/>
            <person name="Hildebrand F."/>
            <person name="Pallen M.J."/>
        </authorList>
    </citation>
    <scope>NUCLEOTIDE SEQUENCE</scope>
    <source>
        <strain evidence="5">CHK188-20938</strain>
    </source>
</reference>
<dbReference type="GO" id="GO:0015937">
    <property type="term" value="P:coenzyme A biosynthetic process"/>
    <property type="evidence" value="ECO:0007669"/>
    <property type="project" value="UniProtKB-UniRule"/>
</dbReference>
<evidence type="ECO:0000313" key="6">
    <source>
        <dbReference type="Proteomes" id="UP000824169"/>
    </source>
</evidence>
<name>A0A9D1P2V1_9FIRM</name>
<feature type="binding site" evidence="3">
    <location>
        <begin position="11"/>
        <end position="16"/>
    </location>
    <ligand>
        <name>ATP</name>
        <dbReference type="ChEBI" id="CHEBI:30616"/>
    </ligand>
</feature>
<evidence type="ECO:0000256" key="2">
    <source>
        <dbReference type="ARBA" id="ARBA00022840"/>
    </source>
</evidence>
<evidence type="ECO:0000313" key="5">
    <source>
        <dbReference type="EMBL" id="HIV24664.1"/>
    </source>
</evidence>
<keyword evidence="3" id="KW-0963">Cytoplasm</keyword>
<comment type="function">
    <text evidence="3">Catalyzes the phosphorylation of the 3'-hydroxyl group of dephosphocoenzyme A to form coenzyme A.</text>
</comment>
<evidence type="ECO:0000256" key="1">
    <source>
        <dbReference type="ARBA" id="ARBA00022741"/>
    </source>
</evidence>
<dbReference type="EMBL" id="DVOO01000009">
    <property type="protein sequence ID" value="HIV24664.1"/>
    <property type="molecule type" value="Genomic_DNA"/>
</dbReference>
<comment type="pathway">
    <text evidence="3">Cofactor biosynthesis; coenzyme A biosynthesis; CoA from (R)-pantothenate: step 5/5.</text>
</comment>
<evidence type="ECO:0000256" key="3">
    <source>
        <dbReference type="HAMAP-Rule" id="MF_00376"/>
    </source>
</evidence>
<dbReference type="EC" id="2.7.1.24" evidence="3 4"/>
<accession>A0A9D1P2V1</accession>
<evidence type="ECO:0000256" key="4">
    <source>
        <dbReference type="NCBIfam" id="TIGR00152"/>
    </source>
</evidence>
<dbReference type="GO" id="GO:0005524">
    <property type="term" value="F:ATP binding"/>
    <property type="evidence" value="ECO:0007669"/>
    <property type="project" value="UniProtKB-UniRule"/>
</dbReference>
<comment type="catalytic activity">
    <reaction evidence="3">
        <text>3'-dephospho-CoA + ATP = ADP + CoA + H(+)</text>
        <dbReference type="Rhea" id="RHEA:18245"/>
        <dbReference type="ChEBI" id="CHEBI:15378"/>
        <dbReference type="ChEBI" id="CHEBI:30616"/>
        <dbReference type="ChEBI" id="CHEBI:57287"/>
        <dbReference type="ChEBI" id="CHEBI:57328"/>
        <dbReference type="ChEBI" id="CHEBI:456216"/>
        <dbReference type="EC" id="2.7.1.24"/>
    </reaction>
</comment>
<reference evidence="5" key="1">
    <citation type="submission" date="2020-10" db="EMBL/GenBank/DDBJ databases">
        <authorList>
            <person name="Gilroy R."/>
        </authorList>
    </citation>
    <scope>NUCLEOTIDE SEQUENCE</scope>
    <source>
        <strain evidence="5">CHK188-20938</strain>
    </source>
</reference>
<proteinExistence type="inferred from homology"/>
<dbReference type="InterPro" id="IPR001977">
    <property type="entry name" value="Depp_CoAkinase"/>
</dbReference>
<comment type="similarity">
    <text evidence="3">Belongs to the CoaE family.</text>
</comment>
<protein>
    <recommendedName>
        <fullName evidence="3 4">Dephospho-CoA kinase</fullName>
        <ecNumber evidence="3 4">2.7.1.24</ecNumber>
    </recommendedName>
    <alternativeName>
        <fullName evidence="3">Dephosphocoenzyme A kinase</fullName>
    </alternativeName>
</protein>
<dbReference type="NCBIfam" id="TIGR00152">
    <property type="entry name" value="dephospho-CoA kinase"/>
    <property type="match status" value="1"/>
</dbReference>
<keyword evidence="1 3" id="KW-0547">Nucleotide-binding</keyword>
<keyword evidence="2 3" id="KW-0067">ATP-binding</keyword>
<dbReference type="AlphaFoldDB" id="A0A9D1P2V1"/>
<dbReference type="Pfam" id="PF01121">
    <property type="entry name" value="CoaE"/>
    <property type="match status" value="1"/>
</dbReference>
<dbReference type="Gene3D" id="3.40.50.300">
    <property type="entry name" value="P-loop containing nucleotide triphosphate hydrolases"/>
    <property type="match status" value="1"/>
</dbReference>
<dbReference type="PROSITE" id="PS51219">
    <property type="entry name" value="DPCK"/>
    <property type="match status" value="1"/>
</dbReference>
<dbReference type="PANTHER" id="PTHR10695:SF46">
    <property type="entry name" value="BIFUNCTIONAL COENZYME A SYNTHASE-RELATED"/>
    <property type="match status" value="1"/>
</dbReference>
<dbReference type="GO" id="GO:0004140">
    <property type="term" value="F:dephospho-CoA kinase activity"/>
    <property type="evidence" value="ECO:0007669"/>
    <property type="project" value="UniProtKB-UniRule"/>
</dbReference>
<dbReference type="InterPro" id="IPR027417">
    <property type="entry name" value="P-loop_NTPase"/>
</dbReference>
<dbReference type="PANTHER" id="PTHR10695">
    <property type="entry name" value="DEPHOSPHO-COA KINASE-RELATED"/>
    <property type="match status" value="1"/>
</dbReference>
<gene>
    <name evidence="3" type="primary">coaE</name>
    <name evidence="5" type="ORF">IAB71_02565</name>
</gene>
<dbReference type="SUPFAM" id="SSF52540">
    <property type="entry name" value="P-loop containing nucleoside triphosphate hydrolases"/>
    <property type="match status" value="1"/>
</dbReference>
<keyword evidence="3 5" id="KW-0418">Kinase</keyword>
<comment type="caution">
    <text evidence="5">The sequence shown here is derived from an EMBL/GenBank/DDBJ whole genome shotgun (WGS) entry which is preliminary data.</text>
</comment>
<sequence>MRMIGITGGVGSGKSEVLSYLQEHYGGRAIEADKAGHLLMKKGGRCYRPIVELFGREVLDGEGELDRKKLGAIVFRHADLLEKLNRIVHPAVKNYILEETEKAREAGEKFVFLEAALLIEEKYDEICDELWYVYAEEGVRRERLKRSRQYSDEKIRDMMASQLTEEEFRRHCCFVLDNSGSFQATVQQLEQRMREYETV</sequence>
<dbReference type="Proteomes" id="UP000824169">
    <property type="component" value="Unassembled WGS sequence"/>
</dbReference>
<dbReference type="HAMAP" id="MF_00376">
    <property type="entry name" value="Dephospho_CoA_kinase"/>
    <property type="match status" value="1"/>
</dbReference>
<dbReference type="GO" id="GO:0005737">
    <property type="term" value="C:cytoplasm"/>
    <property type="evidence" value="ECO:0007669"/>
    <property type="project" value="UniProtKB-SubCell"/>
</dbReference>
<dbReference type="CDD" id="cd02022">
    <property type="entry name" value="DPCK"/>
    <property type="match status" value="1"/>
</dbReference>